<accession>A0A5C5Z2J7</accession>
<feature type="transmembrane region" description="Helical" evidence="6">
    <location>
        <begin position="379"/>
        <end position="399"/>
    </location>
</feature>
<dbReference type="AlphaFoldDB" id="A0A5C5Z2J7"/>
<feature type="transmembrane region" description="Helical" evidence="6">
    <location>
        <begin position="438"/>
        <end position="461"/>
    </location>
</feature>
<evidence type="ECO:0000256" key="3">
    <source>
        <dbReference type="ARBA" id="ARBA00022692"/>
    </source>
</evidence>
<name>A0A5C5Z2J7_9BACT</name>
<dbReference type="RefSeq" id="WP_146396895.1">
    <property type="nucleotide sequence ID" value="NZ_SJPJ01000001.1"/>
</dbReference>
<evidence type="ECO:0000256" key="1">
    <source>
        <dbReference type="ARBA" id="ARBA00004651"/>
    </source>
</evidence>
<dbReference type="EMBL" id="SJPJ01000001">
    <property type="protein sequence ID" value="TWT81167.1"/>
    <property type="molecule type" value="Genomic_DNA"/>
</dbReference>
<feature type="transmembrane region" description="Helical" evidence="6">
    <location>
        <begin position="297"/>
        <end position="327"/>
    </location>
</feature>
<comment type="caution">
    <text evidence="7">The sequence shown here is derived from an EMBL/GenBank/DDBJ whole genome shotgun (WGS) entry which is preliminary data.</text>
</comment>
<keyword evidence="4 6" id="KW-1133">Transmembrane helix</keyword>
<proteinExistence type="predicted"/>
<keyword evidence="5 6" id="KW-0472">Membrane</keyword>
<evidence type="ECO:0000256" key="6">
    <source>
        <dbReference type="SAM" id="Phobius"/>
    </source>
</evidence>
<sequence length="517" mass="55532">MSVAKIVLRNVAASWVGLASQIIVTLLLTPFVIQRLGTEAYGLWLLLQSMVGYYGLVDMGLRAGLTQSITRRIAAEDIDSVRRHIAAAVPLLSALGAVILTGGTILAISLPHFVEMSDQLVDVIWTVVMVQAVGAAIKMPITPYGAVLVGLQRYDIANAISVVTRIIFALATWWALSIGGGLVAISVVLMLTNCLDSLIRVWSATKLLPGIRNCGLTLDRSELKEIGSVGIWNFLIGVSRQFIYFSDAITVAILFSAKAVAPYGIAASIVQYGTSLVVTSTKVLFPTMTRLSKQGDIGALTGLYITATRMVLGLSLSMLIVGSAWIRPFLSLWLGDSEQSIQLVADVPAIFVMLSLAFMCVGIQRAGTQLLLAENKLKLVACFLFAEALINLVGSVIAGKLLGPIGIAIGTLIAAFIMGIGFHLPAHARLLKQSVPKLLIEIVWRPIVFGILLSIVLFTLVGTLGQIASFAWLCTAGILSVSSIALFCPILLSTNQLSDVRQRLRDFSRRRRSMIQS</sequence>
<dbReference type="PANTHER" id="PTHR30250:SF26">
    <property type="entry name" value="PSMA PROTEIN"/>
    <property type="match status" value="1"/>
</dbReference>
<feature type="transmembrane region" description="Helical" evidence="6">
    <location>
        <begin position="405"/>
        <end position="426"/>
    </location>
</feature>
<evidence type="ECO:0000313" key="8">
    <source>
        <dbReference type="Proteomes" id="UP000315010"/>
    </source>
</evidence>
<dbReference type="OrthoDB" id="580892at2"/>
<dbReference type="PANTHER" id="PTHR30250">
    <property type="entry name" value="PST FAMILY PREDICTED COLANIC ACID TRANSPORTER"/>
    <property type="match status" value="1"/>
</dbReference>
<feature type="transmembrane region" description="Helical" evidence="6">
    <location>
        <begin position="123"/>
        <end position="149"/>
    </location>
</feature>
<gene>
    <name evidence="7" type="primary">epsK</name>
    <name evidence="7" type="ORF">CA13_26150</name>
</gene>
<evidence type="ECO:0000256" key="5">
    <source>
        <dbReference type="ARBA" id="ARBA00023136"/>
    </source>
</evidence>
<dbReference type="GO" id="GO:0005886">
    <property type="term" value="C:plasma membrane"/>
    <property type="evidence" value="ECO:0007669"/>
    <property type="project" value="UniProtKB-SubCell"/>
</dbReference>
<reference evidence="7 8" key="1">
    <citation type="submission" date="2019-02" db="EMBL/GenBank/DDBJ databases">
        <title>Deep-cultivation of Planctomycetes and their phenomic and genomic characterization uncovers novel biology.</title>
        <authorList>
            <person name="Wiegand S."/>
            <person name="Jogler M."/>
            <person name="Boedeker C."/>
            <person name="Pinto D."/>
            <person name="Vollmers J."/>
            <person name="Rivas-Marin E."/>
            <person name="Kohn T."/>
            <person name="Peeters S.H."/>
            <person name="Heuer A."/>
            <person name="Rast P."/>
            <person name="Oberbeckmann S."/>
            <person name="Bunk B."/>
            <person name="Jeske O."/>
            <person name="Meyerdierks A."/>
            <person name="Storesund J.E."/>
            <person name="Kallscheuer N."/>
            <person name="Luecker S."/>
            <person name="Lage O.M."/>
            <person name="Pohl T."/>
            <person name="Merkel B.J."/>
            <person name="Hornburger P."/>
            <person name="Mueller R.-W."/>
            <person name="Bruemmer F."/>
            <person name="Labrenz M."/>
            <person name="Spormann A.M."/>
            <person name="Op Den Camp H."/>
            <person name="Overmann J."/>
            <person name="Amann R."/>
            <person name="Jetten M.S.M."/>
            <person name="Mascher T."/>
            <person name="Medema M.H."/>
            <person name="Devos D.P."/>
            <person name="Kaster A.-K."/>
            <person name="Ovreas L."/>
            <person name="Rohde M."/>
            <person name="Galperin M.Y."/>
            <person name="Jogler C."/>
        </authorList>
    </citation>
    <scope>NUCLEOTIDE SEQUENCE [LARGE SCALE GENOMIC DNA]</scope>
    <source>
        <strain evidence="7 8">CA13</strain>
    </source>
</reference>
<dbReference type="InterPro" id="IPR050833">
    <property type="entry name" value="Poly_Biosynth_Transport"/>
</dbReference>
<feature type="transmembrane region" description="Helical" evidence="6">
    <location>
        <begin position="12"/>
        <end position="33"/>
    </location>
</feature>
<evidence type="ECO:0000313" key="7">
    <source>
        <dbReference type="EMBL" id="TWT81167.1"/>
    </source>
</evidence>
<evidence type="ECO:0000256" key="2">
    <source>
        <dbReference type="ARBA" id="ARBA00022475"/>
    </source>
</evidence>
<protein>
    <submittedName>
        <fullName evidence="7">Putative membrane protein EpsK</fullName>
    </submittedName>
</protein>
<keyword evidence="8" id="KW-1185">Reference proteome</keyword>
<feature type="transmembrane region" description="Helical" evidence="6">
    <location>
        <begin position="467"/>
        <end position="492"/>
    </location>
</feature>
<keyword evidence="2" id="KW-1003">Cell membrane</keyword>
<comment type="subcellular location">
    <subcellularLocation>
        <location evidence="1">Cell membrane</location>
        <topology evidence="1">Multi-pass membrane protein</topology>
    </subcellularLocation>
</comment>
<evidence type="ECO:0000256" key="4">
    <source>
        <dbReference type="ARBA" id="ARBA00022989"/>
    </source>
</evidence>
<feature type="transmembrane region" description="Helical" evidence="6">
    <location>
        <begin position="45"/>
        <end position="65"/>
    </location>
</feature>
<feature type="transmembrane region" description="Helical" evidence="6">
    <location>
        <begin position="242"/>
        <end position="259"/>
    </location>
</feature>
<dbReference type="Proteomes" id="UP000315010">
    <property type="component" value="Unassembled WGS sequence"/>
</dbReference>
<keyword evidence="3 6" id="KW-0812">Transmembrane</keyword>
<organism evidence="7 8">
    <name type="scientific">Novipirellula herctigrandis</name>
    <dbReference type="NCBI Taxonomy" id="2527986"/>
    <lineage>
        <taxon>Bacteria</taxon>
        <taxon>Pseudomonadati</taxon>
        <taxon>Planctomycetota</taxon>
        <taxon>Planctomycetia</taxon>
        <taxon>Pirellulales</taxon>
        <taxon>Pirellulaceae</taxon>
        <taxon>Novipirellula</taxon>
    </lineage>
</organism>
<feature type="transmembrane region" description="Helical" evidence="6">
    <location>
        <begin position="85"/>
        <end position="111"/>
    </location>
</feature>
<feature type="transmembrane region" description="Helical" evidence="6">
    <location>
        <begin position="347"/>
        <end position="367"/>
    </location>
</feature>